<dbReference type="InterPro" id="IPR011006">
    <property type="entry name" value="CheY-like_superfamily"/>
</dbReference>
<sequence>MNKVRILLVDDHEIVRKGLSSMLQDEPQFEVVGEASNGQEGLEKIRSLEPDLALIDIRMKEMSGPALCRTVRQENLKTILVILTSYADEALVQTCLQLGVQGYILKDIQGFDLVKSIRTIMQGESILDPKATKVAVKLIEQGIENSIHPRTLNPRDLDILRLMAEGLTNREIGEKMFLSENTIKTHVLDIFRRIGVKNRIEAVVTAYRQGIL</sequence>
<dbReference type="InterPro" id="IPR001789">
    <property type="entry name" value="Sig_transdc_resp-reg_receiver"/>
</dbReference>
<dbReference type="InterPro" id="IPR039420">
    <property type="entry name" value="WalR-like"/>
</dbReference>
<feature type="domain" description="HTH luxR-type" evidence="6">
    <location>
        <begin position="145"/>
        <end position="210"/>
    </location>
</feature>
<evidence type="ECO:0000256" key="2">
    <source>
        <dbReference type="ARBA" id="ARBA00023015"/>
    </source>
</evidence>
<dbReference type="SMART" id="SM00448">
    <property type="entry name" value="REC"/>
    <property type="match status" value="1"/>
</dbReference>
<dbReference type="SUPFAM" id="SSF46894">
    <property type="entry name" value="C-terminal effector domain of the bipartite response regulators"/>
    <property type="match status" value="1"/>
</dbReference>
<dbReference type="PROSITE" id="PS50110">
    <property type="entry name" value="RESPONSE_REGULATORY"/>
    <property type="match status" value="1"/>
</dbReference>
<feature type="domain" description="Response regulatory" evidence="7">
    <location>
        <begin position="5"/>
        <end position="121"/>
    </location>
</feature>
<keyword evidence="2" id="KW-0805">Transcription regulation</keyword>
<dbReference type="SMART" id="SM00421">
    <property type="entry name" value="HTH_LUXR"/>
    <property type="match status" value="1"/>
</dbReference>
<dbReference type="Gene3D" id="3.40.50.2300">
    <property type="match status" value="1"/>
</dbReference>
<accession>A0ABU5ZJ88</accession>
<keyword evidence="4" id="KW-0804">Transcription</keyword>
<evidence type="ECO:0000256" key="5">
    <source>
        <dbReference type="PROSITE-ProRule" id="PRU00169"/>
    </source>
</evidence>
<evidence type="ECO:0000313" key="9">
    <source>
        <dbReference type="Proteomes" id="UP001310386"/>
    </source>
</evidence>
<evidence type="ECO:0000256" key="1">
    <source>
        <dbReference type="ARBA" id="ARBA00022553"/>
    </source>
</evidence>
<dbReference type="SUPFAM" id="SSF52172">
    <property type="entry name" value="CheY-like"/>
    <property type="match status" value="1"/>
</dbReference>
<dbReference type="PANTHER" id="PTHR43214:SF43">
    <property type="entry name" value="TWO-COMPONENT RESPONSE REGULATOR"/>
    <property type="match status" value="1"/>
</dbReference>
<keyword evidence="9" id="KW-1185">Reference proteome</keyword>
<dbReference type="PROSITE" id="PS50043">
    <property type="entry name" value="HTH_LUXR_2"/>
    <property type="match status" value="1"/>
</dbReference>
<reference evidence="8" key="1">
    <citation type="submission" date="2023-12" db="EMBL/GenBank/DDBJ databases">
        <title>Fervidustalea candida gen. nov., sp. nov., a novel member of the family Paenibacillaceae isolated from a geothermal area.</title>
        <authorList>
            <person name="Li W.-J."/>
            <person name="Jiao J.-Y."/>
            <person name="Chen Y."/>
        </authorList>
    </citation>
    <scope>NUCLEOTIDE SEQUENCE</scope>
    <source>
        <strain evidence="8">SYSU GA230002</strain>
    </source>
</reference>
<dbReference type="InterPro" id="IPR000792">
    <property type="entry name" value="Tscrpt_reg_LuxR_C"/>
</dbReference>
<dbReference type="PRINTS" id="PR00038">
    <property type="entry name" value="HTHLUXR"/>
</dbReference>
<evidence type="ECO:0000256" key="3">
    <source>
        <dbReference type="ARBA" id="ARBA00023125"/>
    </source>
</evidence>
<dbReference type="Proteomes" id="UP001310386">
    <property type="component" value="Unassembled WGS sequence"/>
</dbReference>
<evidence type="ECO:0000256" key="4">
    <source>
        <dbReference type="ARBA" id="ARBA00023163"/>
    </source>
</evidence>
<proteinExistence type="predicted"/>
<dbReference type="RefSeq" id="WP_371753505.1">
    <property type="nucleotide sequence ID" value="NZ_JAYJLD010000007.1"/>
</dbReference>
<name>A0ABU5ZJ88_9BACL</name>
<dbReference type="EMBL" id="JAYJLD010000007">
    <property type="protein sequence ID" value="MEB3101391.1"/>
    <property type="molecule type" value="Genomic_DNA"/>
</dbReference>
<organism evidence="8 9">
    <name type="scientific">Ferviditalea candida</name>
    <dbReference type="NCBI Taxonomy" id="3108399"/>
    <lineage>
        <taxon>Bacteria</taxon>
        <taxon>Bacillati</taxon>
        <taxon>Bacillota</taxon>
        <taxon>Bacilli</taxon>
        <taxon>Bacillales</taxon>
        <taxon>Paenibacillaceae</taxon>
        <taxon>Ferviditalea</taxon>
    </lineage>
</organism>
<evidence type="ECO:0000313" key="8">
    <source>
        <dbReference type="EMBL" id="MEB3101391.1"/>
    </source>
</evidence>
<keyword evidence="3" id="KW-0238">DNA-binding</keyword>
<dbReference type="PANTHER" id="PTHR43214">
    <property type="entry name" value="TWO-COMPONENT RESPONSE REGULATOR"/>
    <property type="match status" value="1"/>
</dbReference>
<comment type="caution">
    <text evidence="8">The sequence shown here is derived from an EMBL/GenBank/DDBJ whole genome shotgun (WGS) entry which is preliminary data.</text>
</comment>
<dbReference type="InterPro" id="IPR058245">
    <property type="entry name" value="NreC/VraR/RcsB-like_REC"/>
</dbReference>
<dbReference type="CDD" id="cd17535">
    <property type="entry name" value="REC_NarL-like"/>
    <property type="match status" value="1"/>
</dbReference>
<dbReference type="InterPro" id="IPR016032">
    <property type="entry name" value="Sig_transdc_resp-reg_C-effctor"/>
</dbReference>
<feature type="modified residue" description="4-aspartylphosphate" evidence="5">
    <location>
        <position position="56"/>
    </location>
</feature>
<keyword evidence="1 5" id="KW-0597">Phosphoprotein</keyword>
<gene>
    <name evidence="8" type="ORF">VF724_06900</name>
</gene>
<evidence type="ECO:0000259" key="6">
    <source>
        <dbReference type="PROSITE" id="PS50043"/>
    </source>
</evidence>
<protein>
    <submittedName>
        <fullName evidence="8">Response regulator transcription factor</fullName>
    </submittedName>
</protein>
<evidence type="ECO:0000259" key="7">
    <source>
        <dbReference type="PROSITE" id="PS50110"/>
    </source>
</evidence>
<dbReference type="Pfam" id="PF00072">
    <property type="entry name" value="Response_reg"/>
    <property type="match status" value="1"/>
</dbReference>
<dbReference type="Pfam" id="PF00196">
    <property type="entry name" value="GerE"/>
    <property type="match status" value="1"/>
</dbReference>
<dbReference type="CDD" id="cd06170">
    <property type="entry name" value="LuxR_C_like"/>
    <property type="match status" value="1"/>
</dbReference>